<dbReference type="PROSITE" id="PS50089">
    <property type="entry name" value="ZF_RING_2"/>
    <property type="match status" value="1"/>
</dbReference>
<evidence type="ECO:0000256" key="5">
    <source>
        <dbReference type="SAM" id="Coils"/>
    </source>
</evidence>
<evidence type="ECO:0000313" key="8">
    <source>
        <dbReference type="EMBL" id="KAJ3743686.1"/>
    </source>
</evidence>
<feature type="coiled-coil region" evidence="5">
    <location>
        <begin position="133"/>
        <end position="167"/>
    </location>
</feature>
<dbReference type="EMBL" id="JANVFU010000008">
    <property type="protein sequence ID" value="KAJ3743686.1"/>
    <property type="molecule type" value="Genomic_DNA"/>
</dbReference>
<accession>A0A9W8TWS5</accession>
<dbReference type="PROSITE" id="PS00518">
    <property type="entry name" value="ZF_RING_1"/>
    <property type="match status" value="1"/>
</dbReference>
<dbReference type="Proteomes" id="UP001142393">
    <property type="component" value="Unassembled WGS sequence"/>
</dbReference>
<sequence>MAGQCTICLSEMKDPVCIPCGHLYCSQCLSDYIASSSEDGYTTLCPTCRALFSIVSPELTCLPKHVHRYITPSIRRVYLDSSAVQSLQQKLVASQNQVRNLKKESERLMLFCEKYQNASDVHADGEAKARLEVERLTRLLREQKLATEEAEEETLEWKERHDDLKKQLNEASIKPSRKRASTARDHSQNNNQFHSISPPTTPRRRVIRDLPSRSKKKLRTISPDLTDETPFWPL</sequence>
<dbReference type="Pfam" id="PF13639">
    <property type="entry name" value="zf-RING_2"/>
    <property type="match status" value="1"/>
</dbReference>
<feature type="region of interest" description="Disordered" evidence="6">
    <location>
        <begin position="167"/>
        <end position="234"/>
    </location>
</feature>
<evidence type="ECO:0000256" key="1">
    <source>
        <dbReference type="ARBA" id="ARBA00022723"/>
    </source>
</evidence>
<dbReference type="InterPro" id="IPR013083">
    <property type="entry name" value="Znf_RING/FYVE/PHD"/>
</dbReference>
<evidence type="ECO:0000256" key="2">
    <source>
        <dbReference type="ARBA" id="ARBA00022771"/>
    </source>
</evidence>
<organism evidence="8 9">
    <name type="scientific">Lentinula detonsa</name>
    <dbReference type="NCBI Taxonomy" id="2804962"/>
    <lineage>
        <taxon>Eukaryota</taxon>
        <taxon>Fungi</taxon>
        <taxon>Dikarya</taxon>
        <taxon>Basidiomycota</taxon>
        <taxon>Agaricomycotina</taxon>
        <taxon>Agaricomycetes</taxon>
        <taxon>Agaricomycetidae</taxon>
        <taxon>Agaricales</taxon>
        <taxon>Marasmiineae</taxon>
        <taxon>Omphalotaceae</taxon>
        <taxon>Lentinula</taxon>
    </lineage>
</organism>
<evidence type="ECO:0000313" key="9">
    <source>
        <dbReference type="Proteomes" id="UP001142393"/>
    </source>
</evidence>
<feature type="domain" description="RING-type" evidence="7">
    <location>
        <begin position="5"/>
        <end position="49"/>
    </location>
</feature>
<feature type="compositionally biased region" description="Polar residues" evidence="6">
    <location>
        <begin position="188"/>
        <end position="198"/>
    </location>
</feature>
<comment type="caution">
    <text evidence="8">The sequence shown here is derived from an EMBL/GenBank/DDBJ whole genome shotgun (WGS) entry which is preliminary data.</text>
</comment>
<evidence type="ECO:0000259" key="7">
    <source>
        <dbReference type="PROSITE" id="PS50089"/>
    </source>
</evidence>
<keyword evidence="3" id="KW-0862">Zinc</keyword>
<dbReference type="SMART" id="SM00184">
    <property type="entry name" value="RING"/>
    <property type="match status" value="1"/>
</dbReference>
<keyword evidence="9" id="KW-1185">Reference proteome</keyword>
<dbReference type="InterPro" id="IPR001841">
    <property type="entry name" value="Znf_RING"/>
</dbReference>
<dbReference type="InterPro" id="IPR017907">
    <property type="entry name" value="Znf_RING_CS"/>
</dbReference>
<dbReference type="SUPFAM" id="SSF57850">
    <property type="entry name" value="RING/U-box"/>
    <property type="match status" value="1"/>
</dbReference>
<protein>
    <recommendedName>
        <fullName evidence="7">RING-type domain-containing protein</fullName>
    </recommendedName>
</protein>
<dbReference type="AlphaFoldDB" id="A0A9W8TWS5"/>
<evidence type="ECO:0000256" key="6">
    <source>
        <dbReference type="SAM" id="MobiDB-lite"/>
    </source>
</evidence>
<keyword evidence="1" id="KW-0479">Metal-binding</keyword>
<name>A0A9W8TWS5_9AGAR</name>
<dbReference type="GO" id="GO:0008270">
    <property type="term" value="F:zinc ion binding"/>
    <property type="evidence" value="ECO:0007669"/>
    <property type="project" value="UniProtKB-KW"/>
</dbReference>
<reference evidence="8 9" key="1">
    <citation type="journal article" date="2023" name="Proc. Natl. Acad. Sci. U.S.A.">
        <title>A global phylogenomic analysis of the shiitake genus Lentinula.</title>
        <authorList>
            <person name="Sierra-Patev S."/>
            <person name="Min B."/>
            <person name="Naranjo-Ortiz M."/>
            <person name="Looney B."/>
            <person name="Konkel Z."/>
            <person name="Slot J.C."/>
            <person name="Sakamoto Y."/>
            <person name="Steenwyk J.L."/>
            <person name="Rokas A."/>
            <person name="Carro J."/>
            <person name="Camarero S."/>
            <person name="Ferreira P."/>
            <person name="Molpeceres G."/>
            <person name="Ruiz-Duenas F.J."/>
            <person name="Serrano A."/>
            <person name="Henrissat B."/>
            <person name="Drula E."/>
            <person name="Hughes K.W."/>
            <person name="Mata J.L."/>
            <person name="Ishikawa N.K."/>
            <person name="Vargas-Isla R."/>
            <person name="Ushijima S."/>
            <person name="Smith C.A."/>
            <person name="Donoghue J."/>
            <person name="Ahrendt S."/>
            <person name="Andreopoulos W."/>
            <person name="He G."/>
            <person name="LaButti K."/>
            <person name="Lipzen A."/>
            <person name="Ng V."/>
            <person name="Riley R."/>
            <person name="Sandor L."/>
            <person name="Barry K."/>
            <person name="Martinez A.T."/>
            <person name="Xiao Y."/>
            <person name="Gibbons J.G."/>
            <person name="Terashima K."/>
            <person name="Grigoriev I.V."/>
            <person name="Hibbett D."/>
        </authorList>
    </citation>
    <scope>NUCLEOTIDE SEQUENCE [LARGE SCALE GENOMIC DNA]</scope>
    <source>
        <strain evidence="8 9">TFB7810</strain>
    </source>
</reference>
<evidence type="ECO:0000256" key="3">
    <source>
        <dbReference type="ARBA" id="ARBA00022833"/>
    </source>
</evidence>
<dbReference type="Gene3D" id="3.30.40.10">
    <property type="entry name" value="Zinc/RING finger domain, C3HC4 (zinc finger)"/>
    <property type="match status" value="1"/>
</dbReference>
<keyword evidence="2 4" id="KW-0863">Zinc-finger</keyword>
<keyword evidence="5" id="KW-0175">Coiled coil</keyword>
<gene>
    <name evidence="8" type="ORF">DFH05DRAFT_1497102</name>
</gene>
<evidence type="ECO:0000256" key="4">
    <source>
        <dbReference type="PROSITE-ProRule" id="PRU00175"/>
    </source>
</evidence>
<proteinExistence type="predicted"/>